<reference evidence="6" key="2">
    <citation type="submission" date="2015-01" db="EMBL/GenBank/DDBJ databases">
        <title>Evolutionary Origins and Diversification of the Mycorrhizal Mutualists.</title>
        <authorList>
            <consortium name="DOE Joint Genome Institute"/>
            <consortium name="Mycorrhizal Genomics Consortium"/>
            <person name="Kohler A."/>
            <person name="Kuo A."/>
            <person name="Nagy L.G."/>
            <person name="Floudas D."/>
            <person name="Copeland A."/>
            <person name="Barry K.W."/>
            <person name="Cichocki N."/>
            <person name="Veneault-Fourrey C."/>
            <person name="LaButti K."/>
            <person name="Lindquist E.A."/>
            <person name="Lipzen A."/>
            <person name="Lundell T."/>
            <person name="Morin E."/>
            <person name="Murat C."/>
            <person name="Riley R."/>
            <person name="Ohm R."/>
            <person name="Sun H."/>
            <person name="Tunlid A."/>
            <person name="Henrissat B."/>
            <person name="Grigoriev I.V."/>
            <person name="Hibbett D.S."/>
            <person name="Martin F."/>
        </authorList>
    </citation>
    <scope>NUCLEOTIDE SEQUENCE [LARGE SCALE GENOMIC DNA]</scope>
    <source>
        <strain evidence="6">h7</strain>
    </source>
</reference>
<evidence type="ECO:0000256" key="2">
    <source>
        <dbReference type="ARBA" id="ARBA00022553"/>
    </source>
</evidence>
<dbReference type="InterPro" id="IPR016024">
    <property type="entry name" value="ARM-type_fold"/>
</dbReference>
<dbReference type="InterPro" id="IPR001251">
    <property type="entry name" value="CRAL-TRIO_dom"/>
</dbReference>
<dbReference type="SUPFAM" id="SSF48350">
    <property type="entry name" value="GTPase activation domain, GAP"/>
    <property type="match status" value="1"/>
</dbReference>
<feature type="region of interest" description="Disordered" evidence="3">
    <location>
        <begin position="2645"/>
        <end position="2668"/>
    </location>
</feature>
<dbReference type="STRING" id="686832.A0A0C3BXH3"/>
<dbReference type="EMBL" id="KN831809">
    <property type="protein sequence ID" value="KIM36106.1"/>
    <property type="molecule type" value="Genomic_DNA"/>
</dbReference>
<proteinExistence type="predicted"/>
<feature type="region of interest" description="Disordered" evidence="3">
    <location>
        <begin position="156"/>
        <end position="197"/>
    </location>
</feature>
<dbReference type="InterPro" id="IPR001936">
    <property type="entry name" value="RasGAP_dom"/>
</dbReference>
<dbReference type="SMART" id="SM00323">
    <property type="entry name" value="RasGAP"/>
    <property type="match status" value="1"/>
</dbReference>
<dbReference type="OrthoDB" id="28245at2759"/>
<feature type="region of interest" description="Disordered" evidence="3">
    <location>
        <begin position="1"/>
        <end position="22"/>
    </location>
</feature>
<dbReference type="Proteomes" id="UP000053424">
    <property type="component" value="Unassembled WGS sequence"/>
</dbReference>
<gene>
    <name evidence="5" type="ORF">M413DRAFT_32005</name>
</gene>
<dbReference type="InterPro" id="IPR036865">
    <property type="entry name" value="CRAL-TRIO_dom_sf"/>
</dbReference>
<dbReference type="PROSITE" id="PS50018">
    <property type="entry name" value="RAS_GTPASE_ACTIV_2"/>
    <property type="match status" value="1"/>
</dbReference>
<dbReference type="Gene3D" id="3.40.525.10">
    <property type="entry name" value="CRAL-TRIO lipid binding domain"/>
    <property type="match status" value="1"/>
</dbReference>
<dbReference type="InterPro" id="IPR008936">
    <property type="entry name" value="Rho_GTPase_activation_prot"/>
</dbReference>
<dbReference type="Gene3D" id="2.30.29.30">
    <property type="entry name" value="Pleckstrin-homology domain (PH domain)/Phosphotyrosine-binding domain (PTB)"/>
    <property type="match status" value="1"/>
</dbReference>
<dbReference type="Pfam" id="PF13716">
    <property type="entry name" value="CRAL_TRIO_2"/>
    <property type="match status" value="1"/>
</dbReference>
<keyword evidence="1" id="KW-0343">GTPase activation</keyword>
<reference evidence="5 6" key="1">
    <citation type="submission" date="2014-04" db="EMBL/GenBank/DDBJ databases">
        <authorList>
            <consortium name="DOE Joint Genome Institute"/>
            <person name="Kuo A."/>
            <person name="Gay G."/>
            <person name="Dore J."/>
            <person name="Kohler A."/>
            <person name="Nagy L.G."/>
            <person name="Floudas D."/>
            <person name="Copeland A."/>
            <person name="Barry K.W."/>
            <person name="Cichocki N."/>
            <person name="Veneault-Fourrey C."/>
            <person name="LaButti K."/>
            <person name="Lindquist E.A."/>
            <person name="Lipzen A."/>
            <person name="Lundell T."/>
            <person name="Morin E."/>
            <person name="Murat C."/>
            <person name="Sun H."/>
            <person name="Tunlid A."/>
            <person name="Henrissat B."/>
            <person name="Grigoriev I.V."/>
            <person name="Hibbett D.S."/>
            <person name="Martin F."/>
            <person name="Nordberg H.P."/>
            <person name="Cantor M.N."/>
            <person name="Hua S.X."/>
        </authorList>
    </citation>
    <scope>NUCLEOTIDE SEQUENCE [LARGE SCALE GENOMIC DNA]</scope>
    <source>
        <strain evidence="6">h7</strain>
    </source>
</reference>
<keyword evidence="2" id="KW-0597">Phosphoprotein</keyword>
<dbReference type="InterPro" id="IPR011993">
    <property type="entry name" value="PH-like_dom_sf"/>
</dbReference>
<dbReference type="GO" id="GO:0005096">
    <property type="term" value="F:GTPase activator activity"/>
    <property type="evidence" value="ECO:0007669"/>
    <property type="project" value="UniProtKB-KW"/>
</dbReference>
<keyword evidence="6" id="KW-1185">Reference proteome</keyword>
<dbReference type="PANTHER" id="PTHR10194:SF142">
    <property type="entry name" value="NEUROFIBROMIN"/>
    <property type="match status" value="1"/>
</dbReference>
<sequence>MPRRPSASTAPSTATTPNASSVLVHRPTESHNVFASASPSVHQHSLHTLAASATPQQKIVQVLVNRLKHKLPCNSGLSLDRVESDQPTQQAIETLVELSRDSLDMIAWALSELLDRLAKQTDAQTGHLTIEVLQSQLFILKVLNMTMASRWTQNSRGDFEHPLSAPDSPVPPSSDRSSGKQGAPSVHSTTPSWQEPPPLDDSCAKYILSVMVLFMRQTASSEVPLMLQTRTTDVSFRDFEDTVNIAAVQSPSVPSEIPLRSRPSSTSVRSGRVSIKSTTHIAATNTSYDKTHMSLVKSSLSVNNLIAKYVGRIIFHISASNWNMVFERLSTKIAYLATHPDGNPDAVDLQLMSHSVLDRFRLVLLLNQLSSLLVNMKKESQLAIAVHLRAAVWNWIDIFPHEFNEAIRTRGKTEGAPERVFDLLYSMVPAGSEKVFWPTLTILNCITSDRISPDFQYSTHKARKELKFTDTVVKHVTNFSKLSEVALACVVDLCRAAAYIDPEAGDVPLRIVAADIAHDIKASKIQALLSGGYHRKPFWESYDDIDLALYADALVAIFRFLPIEDSTQLFQQCSETERSEPVKTCAIRACVTLVQDAPRFRWQKPLVELADAVATRCRDILRTAGLRRMEMDQGGIPKRVANRPKAKRIFPEPLSDREVLILGILSLWRESPLFFMKGINNVEDIDNWVTVAVKLWEAPIDISVKISTASCMRKVSEQTFMTPTTDSNYGLLVDIVKLSLPVTLLSVVNNLLTARLDLDAQRLWMAIAHQVLEVYSAKVEIAHVKEVQIDPRRIPAFAMAEISFLVALTSADNSISQLAAKGLRLVSHAERQPGAPINPTVTEEDRSKKYPIYEQLGDPRITVVGRLGHQKRIRKLVRQLTLSAGIHVVVWEECYWRWRSLNEIINNAINEAAASEADGGRGHVPIAQQEVRFQWQNLAMFLAALGGTCMQEGQDLTSLAKIIPPNFLPDKMRVVQSPAPLVEAFIGDLINLLVAGDMQIRDIVRDALGSELSPRLYGKLIRNLEETLRALSESADSSDIESYSLILDQIIGILKLIAENNEVKLEDVMNVDLSGIMMTLAMFIRTFTGPSSHRTKIKYCSLCEAVCNRTDTLTIRKDSNARHEILATVLDWMVPPSTNSRPDKTTNPSPNDLNMACLRAMVKMLDRIQLPQVDTSSTGDETVHVVSRLFNKYSTALLTSIETCQPDLKISDSTSELGSIHQKMRISQKEAELRELVITGLTHLVSANSESGFKQCLPLAYDQDSRKRTIFANVFARVIGQGTVFDPEDRSITKARHMALCDLVRGTDMVLAMTICEICPPSEVEIMISVLLNIFDSRTSLLSLIKLMIEREVAQTDSEANLFRRNSTCTRFLSAFARLHGYHYLRSLVQPLLDTMVSMPFGTTYEIDPTKAMGQDVGQNQKNIEYVASNFLQIISSSLPALPGMFREMCAHIAHVVSGVWPESKFAAMGAFIFLRYRYSSSFQVVRILNEFRFISPAVVTPEIIDIEVPKGENSITLRRGLMVIAKIIQNLANNIFFGKEAHMIALNDFLGNNIANVTRFLSELHKYSAANDDISDHWLGTTSDDTDVIVLHRFFHKHADKIGKELLSLSKPTADGDLSAISGKRAWDGLCALLVDLGPPLEVPRLSTTSSTENREFLKLIERNANRDIGSVRHLFLETDIKESTAGLDIELFMYYILKTVSSEKYRSRSFDLILDCTSFAATSEVPLQWLKFCAEIIPMDIRQRFSTTRILNPNTLTQKYLRRLYNISAGTPLCSEIKVYTSVLQLMEDVRTAALPPLTEAVSLEQEPHEVFQDVNMKTSMRVPVVLRVGSSHIRVTSVKSLPISPGLSCKSTDLIPLTDVSDIYNVSTGQELNEFIIRRRQGVTVYFSSSSRELIVKTVRSAKGRLKEAQAPLAERFSRFSNVPATLLHIGFLSVDLNDEELRGAAYDLLGAVCKYLKYDKSPIIASKAGFISGNPITFVLNLSEKLADFAPQLTLDFIHEVSAAMTSMDKNSVSHRISCLQYMSPWIKNLSHFANATHPLFERSGARLRDCIRHCQICPLHSQRFITSTIQKSVWSEVAKLDPNIVDIILDELVRTATDGGIGTRRCETISHIVAALSSIIVRGRIYSKLRKALSKVPPKFSNTLLEHQNWNEISTLIRLALVVGSQSTQAGNNYVYVPEIVHLVSLVAGEGPTLVRKSVYGIIMNLLQSLYISRPDDSTEPELMQLINDCTLPENLKLFGLQRETPTSEYTSLDPLNDKDSLDINEGLVQLLIRLLTVASGTPGLLNVWRARWMSLVTATAFQQSPAVQTRSFVALSALAISDVDDDFLYQILVAFKSALTKANESNTMAIVSMLRCMCKIVPAIAEPSRYVCVLFWLAVALLQASHLGFFIEATWLLRITLENMEQQGLFKNNSVQAVLLEAREPLEEITSQLDEMLRISFESSFSFSLSSIIFKGMRHTVLKGSAEAALRTLLRVTSRAHTENSDSYNGFKDSPCPEALGYFLALLPVSTTTKSYGRLLNDCSVDDSWVSDGGVSDSEEEELGIPRITDLVLGVHDVNTALLVASFAGTILATAQGDDAETQMLYGLLSSLANSYPEIISITYDTMQDRIKDTFANSSNAYIIRSVSNIFRVALQDPTRSSNTSTHHASTSTLSTVDENSIGPGRSHLNALDELSMQGLANNLTFLPPNRGHATKMINWIPTLVTLMITS</sequence>
<dbReference type="SUPFAM" id="SSF48371">
    <property type="entry name" value="ARM repeat"/>
    <property type="match status" value="1"/>
</dbReference>
<dbReference type="Pfam" id="PF00616">
    <property type="entry name" value="RasGAP"/>
    <property type="match status" value="1"/>
</dbReference>
<evidence type="ECO:0000259" key="4">
    <source>
        <dbReference type="PROSITE" id="PS50018"/>
    </source>
</evidence>
<dbReference type="InterPro" id="IPR039360">
    <property type="entry name" value="Ras_GTPase"/>
</dbReference>
<dbReference type="Gene3D" id="1.10.506.10">
    <property type="entry name" value="GTPase Activation - p120gap, domain 1"/>
    <property type="match status" value="4"/>
</dbReference>
<accession>A0A0C3BXH3</accession>
<evidence type="ECO:0000313" key="5">
    <source>
        <dbReference type="EMBL" id="KIM36106.1"/>
    </source>
</evidence>
<evidence type="ECO:0000256" key="1">
    <source>
        <dbReference type="ARBA" id="ARBA00022468"/>
    </source>
</evidence>
<protein>
    <recommendedName>
        <fullName evidence="4">Ras-GAP domain-containing protein</fullName>
    </recommendedName>
</protein>
<name>A0A0C3BXH3_HEBCY</name>
<organism evidence="5 6">
    <name type="scientific">Hebeloma cylindrosporum</name>
    <dbReference type="NCBI Taxonomy" id="76867"/>
    <lineage>
        <taxon>Eukaryota</taxon>
        <taxon>Fungi</taxon>
        <taxon>Dikarya</taxon>
        <taxon>Basidiomycota</taxon>
        <taxon>Agaricomycotina</taxon>
        <taxon>Agaricomycetes</taxon>
        <taxon>Agaricomycetidae</taxon>
        <taxon>Agaricales</taxon>
        <taxon>Agaricineae</taxon>
        <taxon>Hymenogastraceae</taxon>
        <taxon>Hebeloma</taxon>
    </lineage>
</organism>
<dbReference type="HOGENOM" id="CLU_000249_0_2_1"/>
<feature type="compositionally biased region" description="Low complexity" evidence="3">
    <location>
        <begin position="2645"/>
        <end position="2662"/>
    </location>
</feature>
<feature type="domain" description="Ras-GAP" evidence="4">
    <location>
        <begin position="1323"/>
        <end position="1534"/>
    </location>
</feature>
<dbReference type="PANTHER" id="PTHR10194">
    <property type="entry name" value="RAS GTPASE-ACTIVATING PROTEINS"/>
    <property type="match status" value="1"/>
</dbReference>
<evidence type="ECO:0000256" key="3">
    <source>
        <dbReference type="SAM" id="MobiDB-lite"/>
    </source>
</evidence>
<evidence type="ECO:0000313" key="6">
    <source>
        <dbReference type="Proteomes" id="UP000053424"/>
    </source>
</evidence>
<feature type="compositionally biased region" description="Low complexity" evidence="3">
    <location>
        <begin position="1"/>
        <end position="21"/>
    </location>
</feature>